<evidence type="ECO:0000256" key="8">
    <source>
        <dbReference type="ARBA" id="ARBA00039102"/>
    </source>
</evidence>
<dbReference type="EC" id="1.1.1.329" evidence="8"/>
<feature type="domain" description="Enoyl reductase (ER)" evidence="12">
    <location>
        <begin position="14"/>
        <end position="359"/>
    </location>
</feature>
<evidence type="ECO:0000256" key="3">
    <source>
        <dbReference type="ARBA" id="ARBA00022833"/>
    </source>
</evidence>
<evidence type="ECO:0000256" key="2">
    <source>
        <dbReference type="ARBA" id="ARBA00022723"/>
    </source>
</evidence>
<dbReference type="PANTHER" id="PTHR43401">
    <property type="entry name" value="L-THREONINE 3-DEHYDROGENASE"/>
    <property type="match status" value="1"/>
</dbReference>
<evidence type="ECO:0000256" key="1">
    <source>
        <dbReference type="ARBA" id="ARBA00001947"/>
    </source>
</evidence>
<comment type="catalytic activity">
    <reaction evidence="11">
        <text>2-deoxy-scyllo-inosamine + NADP(+) = 3-amino-2,3-dideoxy-scyllo-inosose + NADPH + H(+)</text>
        <dbReference type="Rhea" id="RHEA:33879"/>
        <dbReference type="ChEBI" id="CHEBI:15378"/>
        <dbReference type="ChEBI" id="CHEBI:57783"/>
        <dbReference type="ChEBI" id="CHEBI:58349"/>
        <dbReference type="ChEBI" id="CHEBI:65002"/>
        <dbReference type="ChEBI" id="CHEBI:65003"/>
        <dbReference type="EC" id="1.1.1.329"/>
    </reaction>
</comment>
<keyword evidence="14" id="KW-1185">Reference proteome</keyword>
<evidence type="ECO:0000256" key="11">
    <source>
        <dbReference type="ARBA" id="ARBA00049085"/>
    </source>
</evidence>
<dbReference type="SMART" id="SM00829">
    <property type="entry name" value="PKS_ER"/>
    <property type="match status" value="1"/>
</dbReference>
<protein>
    <recommendedName>
        <fullName evidence="9">2-deoxy-scyllo-inosamine dehydrogenase</fullName>
        <ecNumber evidence="8">1.1.1.329</ecNumber>
    </recommendedName>
</protein>
<dbReference type="InterPro" id="IPR013149">
    <property type="entry name" value="ADH-like_C"/>
</dbReference>
<dbReference type="Proteomes" id="UP000637788">
    <property type="component" value="Unassembled WGS sequence"/>
</dbReference>
<dbReference type="SUPFAM" id="SSF51735">
    <property type="entry name" value="NAD(P)-binding Rossmann-fold domains"/>
    <property type="match status" value="1"/>
</dbReference>
<keyword evidence="2" id="KW-0479">Metal-binding</keyword>
<keyword evidence="4" id="KW-0560">Oxidoreductase</keyword>
<dbReference type="GO" id="GO:0046872">
    <property type="term" value="F:metal ion binding"/>
    <property type="evidence" value="ECO:0007669"/>
    <property type="project" value="UniProtKB-KW"/>
</dbReference>
<evidence type="ECO:0000256" key="10">
    <source>
        <dbReference type="ARBA" id="ARBA00048685"/>
    </source>
</evidence>
<keyword evidence="3" id="KW-0862">Zinc</keyword>
<dbReference type="Gene3D" id="3.90.180.10">
    <property type="entry name" value="Medium-chain alcohol dehydrogenases, catalytic domain"/>
    <property type="match status" value="1"/>
</dbReference>
<evidence type="ECO:0000256" key="5">
    <source>
        <dbReference type="ARBA" id="ARBA00037678"/>
    </source>
</evidence>
<comment type="caution">
    <text evidence="13">The sequence shown here is derived from an EMBL/GenBank/DDBJ whole genome shotgun (WGS) entry which is preliminary data.</text>
</comment>
<dbReference type="RefSeq" id="WP_189326005.1">
    <property type="nucleotide sequence ID" value="NZ_BMPQ01000027.1"/>
</dbReference>
<dbReference type="EMBL" id="BMPQ01000027">
    <property type="protein sequence ID" value="GGL01328.1"/>
    <property type="molecule type" value="Genomic_DNA"/>
</dbReference>
<gene>
    <name evidence="13" type="ORF">GCM10010094_72650</name>
</gene>
<dbReference type="SUPFAM" id="SSF50129">
    <property type="entry name" value="GroES-like"/>
    <property type="match status" value="1"/>
</dbReference>
<dbReference type="InterPro" id="IPR013154">
    <property type="entry name" value="ADH-like_N"/>
</dbReference>
<evidence type="ECO:0000256" key="6">
    <source>
        <dbReference type="ARBA" id="ARBA00037908"/>
    </source>
</evidence>
<evidence type="ECO:0000313" key="14">
    <source>
        <dbReference type="Proteomes" id="UP000637788"/>
    </source>
</evidence>
<evidence type="ECO:0000256" key="7">
    <source>
        <dbReference type="ARBA" id="ARBA00038004"/>
    </source>
</evidence>
<comment type="similarity">
    <text evidence="7">Belongs to the zinc-containing alcohol dehydrogenase family. DOIA dehydrogenase subfamily.</text>
</comment>
<comment type="function">
    <text evidence="5">Catalyzes the oxidation of 2-deoxy-scyllo-inosamine (DOIA) with NAD(+) or NADP(+), forming 3-amino-2,3-dideoxy-scyllo-inosose (amino-DOI).</text>
</comment>
<dbReference type="GO" id="GO:0016491">
    <property type="term" value="F:oxidoreductase activity"/>
    <property type="evidence" value="ECO:0007669"/>
    <property type="project" value="UniProtKB-KW"/>
</dbReference>
<proteinExistence type="inferred from homology"/>
<organism evidence="13 14">
    <name type="scientific">Streptomyces flaveus</name>
    <dbReference type="NCBI Taxonomy" id="66370"/>
    <lineage>
        <taxon>Bacteria</taxon>
        <taxon>Bacillati</taxon>
        <taxon>Actinomycetota</taxon>
        <taxon>Actinomycetes</taxon>
        <taxon>Kitasatosporales</taxon>
        <taxon>Streptomycetaceae</taxon>
        <taxon>Streptomyces</taxon>
        <taxon>Streptomyces aurantiacus group</taxon>
    </lineage>
</organism>
<comment type="catalytic activity">
    <reaction evidence="10">
        <text>2-deoxy-scyllo-inosamine + NAD(+) = 3-amino-2,3-dideoxy-scyllo-inosose + NADH + H(+)</text>
        <dbReference type="Rhea" id="RHEA:33883"/>
        <dbReference type="ChEBI" id="CHEBI:15378"/>
        <dbReference type="ChEBI" id="CHEBI:57540"/>
        <dbReference type="ChEBI" id="CHEBI:57945"/>
        <dbReference type="ChEBI" id="CHEBI:65002"/>
        <dbReference type="ChEBI" id="CHEBI:65003"/>
        <dbReference type="EC" id="1.1.1.329"/>
    </reaction>
</comment>
<dbReference type="InterPro" id="IPR050129">
    <property type="entry name" value="Zn_alcohol_dh"/>
</dbReference>
<evidence type="ECO:0000256" key="4">
    <source>
        <dbReference type="ARBA" id="ARBA00023002"/>
    </source>
</evidence>
<dbReference type="Pfam" id="PF00107">
    <property type="entry name" value="ADH_zinc_N"/>
    <property type="match status" value="1"/>
</dbReference>
<dbReference type="Pfam" id="PF08240">
    <property type="entry name" value="ADH_N"/>
    <property type="match status" value="1"/>
</dbReference>
<evidence type="ECO:0000256" key="9">
    <source>
        <dbReference type="ARBA" id="ARBA00039387"/>
    </source>
</evidence>
<name>A0A917VPB3_9ACTN</name>
<comment type="cofactor">
    <cofactor evidence="1">
        <name>Zn(2+)</name>
        <dbReference type="ChEBI" id="CHEBI:29105"/>
    </cofactor>
</comment>
<dbReference type="PANTHER" id="PTHR43401:SF2">
    <property type="entry name" value="L-THREONINE 3-DEHYDROGENASE"/>
    <property type="match status" value="1"/>
</dbReference>
<reference evidence="13" key="1">
    <citation type="journal article" date="2014" name="Int. J. Syst. Evol. Microbiol.">
        <title>Complete genome sequence of Corynebacterium casei LMG S-19264T (=DSM 44701T), isolated from a smear-ripened cheese.</title>
        <authorList>
            <consortium name="US DOE Joint Genome Institute (JGI-PGF)"/>
            <person name="Walter F."/>
            <person name="Albersmeier A."/>
            <person name="Kalinowski J."/>
            <person name="Ruckert C."/>
        </authorList>
    </citation>
    <scope>NUCLEOTIDE SEQUENCE</scope>
    <source>
        <strain evidence="13">JCM 3035</strain>
    </source>
</reference>
<sequence length="372" mass="39348">MSATMRAARMHQVGEPMLIEELPVPEPGPGDVRVAVHAVNIVPNLANILNMWTTWFPHSPLPTLPAIFGLDPAGVVEAVGEGVQGWEVGDRVYVNPGRSCGACRSCRNNDSINCASYAFAGYFGFSPTAIDLLNRYQGGLAEYMIAPAYSLVKLPDNLSFEAAARFGYLGTMYSALRKAGAGPGKSILVNGISGTLGIGAALLAPAMGLTEVYGTGRDQGLLDQVDKLGGGRLRLHSLNDGPLDDWIHQETDNYGVDIYIDALGPGAPHETFLAGMRAMARGGIAVNIGAVAGDLPIDIHRMMDQQLRLIGSAWFTSGEGQTMADMVEAGLLDLSPLEHQVIPLDQVNEAISGIAERNGGFSNFIISPTATS</sequence>
<accession>A0A917VPB3</accession>
<dbReference type="AlphaFoldDB" id="A0A917VPB3"/>
<comment type="pathway">
    <text evidence="6">Metabolic intermediate biosynthesis; 2-deoxystreptamine biosynthesis; 2-deoxystreptamine from D-glucose 6-phosphate: step 3/4.</text>
</comment>
<evidence type="ECO:0000313" key="13">
    <source>
        <dbReference type="EMBL" id="GGL01328.1"/>
    </source>
</evidence>
<dbReference type="InterPro" id="IPR036291">
    <property type="entry name" value="NAD(P)-bd_dom_sf"/>
</dbReference>
<dbReference type="InterPro" id="IPR020843">
    <property type="entry name" value="ER"/>
</dbReference>
<dbReference type="InterPro" id="IPR011032">
    <property type="entry name" value="GroES-like_sf"/>
</dbReference>
<reference evidence="13" key="2">
    <citation type="submission" date="2020-09" db="EMBL/GenBank/DDBJ databases">
        <authorList>
            <person name="Sun Q."/>
            <person name="Ohkuma M."/>
        </authorList>
    </citation>
    <scope>NUCLEOTIDE SEQUENCE</scope>
    <source>
        <strain evidence="13">JCM 3035</strain>
    </source>
</reference>
<evidence type="ECO:0000259" key="12">
    <source>
        <dbReference type="SMART" id="SM00829"/>
    </source>
</evidence>